<proteinExistence type="predicted"/>
<comment type="caution">
    <text evidence="1">The sequence shown here is derived from an EMBL/GenBank/DDBJ whole genome shotgun (WGS) entry which is preliminary data.</text>
</comment>
<protein>
    <recommendedName>
        <fullName evidence="3">Polyketide cyclase</fullName>
    </recommendedName>
</protein>
<sequence length="133" mass="14781">MASVYRSNTLSVSIERQADQVYEYIREARNLPHWANGLCRSIRESDGEWVIETPDGPATIRFVERNRFGVLDHVVTLLSGRETLVPMRVMANGGGCEVILSVFQLPGVPDAAFADDAALVHKDLQALKSVLER</sequence>
<name>A0ABR5ACF8_9BACL</name>
<dbReference type="EMBL" id="JXAK01000078">
    <property type="protein sequence ID" value="KIL38067.1"/>
    <property type="molecule type" value="Genomic_DNA"/>
</dbReference>
<evidence type="ECO:0008006" key="3">
    <source>
        <dbReference type="Google" id="ProtNLM"/>
    </source>
</evidence>
<evidence type="ECO:0000313" key="1">
    <source>
        <dbReference type="EMBL" id="KIL38067.1"/>
    </source>
</evidence>
<dbReference type="Gene3D" id="3.30.530.20">
    <property type="match status" value="1"/>
</dbReference>
<keyword evidence="2" id="KW-1185">Reference proteome</keyword>
<dbReference type="RefSeq" id="WP_041051988.1">
    <property type="nucleotide sequence ID" value="NZ_JXAK01000078.1"/>
</dbReference>
<dbReference type="InterPro" id="IPR023393">
    <property type="entry name" value="START-like_dom_sf"/>
</dbReference>
<organism evidence="1 2">
    <name type="scientific">Gordoniibacillus kamchatkensis</name>
    <dbReference type="NCBI Taxonomy" id="1590651"/>
    <lineage>
        <taxon>Bacteria</taxon>
        <taxon>Bacillati</taxon>
        <taxon>Bacillota</taxon>
        <taxon>Bacilli</taxon>
        <taxon>Bacillales</taxon>
        <taxon>Paenibacillaceae</taxon>
        <taxon>Gordoniibacillus</taxon>
    </lineage>
</organism>
<reference evidence="1 2" key="1">
    <citation type="submission" date="2014-12" db="EMBL/GenBank/DDBJ databases">
        <title>Draft genome sequence of Paenibacillus kamchatkensis strain B-2647.</title>
        <authorList>
            <person name="Karlyshev A.V."/>
            <person name="Kudryashova E.B."/>
        </authorList>
    </citation>
    <scope>NUCLEOTIDE SEQUENCE [LARGE SCALE GENOMIC DNA]</scope>
    <source>
        <strain evidence="1 2">VKM B-2647</strain>
    </source>
</reference>
<dbReference type="Proteomes" id="UP000031967">
    <property type="component" value="Unassembled WGS sequence"/>
</dbReference>
<dbReference type="SUPFAM" id="SSF55961">
    <property type="entry name" value="Bet v1-like"/>
    <property type="match status" value="1"/>
</dbReference>
<accession>A0ABR5ACF8</accession>
<evidence type="ECO:0000313" key="2">
    <source>
        <dbReference type="Proteomes" id="UP000031967"/>
    </source>
</evidence>
<gene>
    <name evidence="1" type="ORF">SD70_28765</name>
</gene>